<dbReference type="GO" id="GO:0008936">
    <property type="term" value="F:nicotinamidase activity"/>
    <property type="evidence" value="ECO:0007669"/>
    <property type="project" value="UniProtKB-EC"/>
</dbReference>
<dbReference type="PANTHER" id="PTHR11080:SF2">
    <property type="entry name" value="LD05707P"/>
    <property type="match status" value="1"/>
</dbReference>
<dbReference type="Proteomes" id="UP000597507">
    <property type="component" value="Unassembled WGS sequence"/>
</dbReference>
<evidence type="ECO:0000256" key="8">
    <source>
        <dbReference type="ARBA" id="ARBA00072277"/>
    </source>
</evidence>
<dbReference type="InterPro" id="IPR000868">
    <property type="entry name" value="Isochorismatase-like_dom"/>
</dbReference>
<dbReference type="InterPro" id="IPR036380">
    <property type="entry name" value="Isochorismatase-like_sf"/>
</dbReference>
<dbReference type="EMBL" id="BMKS01000005">
    <property type="protein sequence ID" value="GGG31949.1"/>
    <property type="molecule type" value="Genomic_DNA"/>
</dbReference>
<gene>
    <name evidence="10" type="ORF">GCM10010964_19850</name>
</gene>
<accession>A0A8J3ECD2</accession>
<dbReference type="InterPro" id="IPR052347">
    <property type="entry name" value="Isochorismatase_Nicotinamidase"/>
</dbReference>
<dbReference type="Pfam" id="PF00857">
    <property type="entry name" value="Isochorismatase"/>
    <property type="match status" value="1"/>
</dbReference>
<dbReference type="CDD" id="cd01011">
    <property type="entry name" value="nicotinamidase"/>
    <property type="match status" value="1"/>
</dbReference>
<name>A0A8J3ECD2_9PROT</name>
<reference evidence="10 11" key="1">
    <citation type="journal article" date="2014" name="Int. J. Syst. Evol. Microbiol.">
        <title>Complete genome sequence of Corynebacterium casei LMG S-19264T (=DSM 44701T), isolated from a smear-ripened cheese.</title>
        <authorList>
            <consortium name="US DOE Joint Genome Institute (JGI-PGF)"/>
            <person name="Walter F."/>
            <person name="Albersmeier A."/>
            <person name="Kalinowski J."/>
            <person name="Ruckert C."/>
        </authorList>
    </citation>
    <scope>NUCLEOTIDE SEQUENCE [LARGE SCALE GENOMIC DNA]</scope>
    <source>
        <strain evidence="10 11">CGMCC 1.16330</strain>
    </source>
</reference>
<comment type="caution">
    <text evidence="10">The sequence shown here is derived from an EMBL/GenBank/DDBJ whole genome shotgun (WGS) entry which is preliminary data.</text>
</comment>
<comment type="similarity">
    <text evidence="1">Belongs to the isochorismatase family.</text>
</comment>
<keyword evidence="2" id="KW-0662">Pyridine nucleotide biosynthesis</keyword>
<evidence type="ECO:0000313" key="11">
    <source>
        <dbReference type="Proteomes" id="UP000597507"/>
    </source>
</evidence>
<dbReference type="SUPFAM" id="SSF52499">
    <property type="entry name" value="Isochorismatase-like hydrolases"/>
    <property type="match status" value="1"/>
</dbReference>
<dbReference type="EC" id="3.5.1.19" evidence="6"/>
<feature type="domain" description="Isochorismatase-like" evidence="9">
    <location>
        <begin position="8"/>
        <end position="201"/>
    </location>
</feature>
<dbReference type="AlphaFoldDB" id="A0A8J3ECD2"/>
<proteinExistence type="inferred from homology"/>
<evidence type="ECO:0000256" key="5">
    <source>
        <dbReference type="ARBA" id="ARBA00037900"/>
    </source>
</evidence>
<dbReference type="PANTHER" id="PTHR11080">
    <property type="entry name" value="PYRAZINAMIDASE/NICOTINAMIDASE"/>
    <property type="match status" value="1"/>
</dbReference>
<dbReference type="FunFam" id="3.40.50.850:FF:000006">
    <property type="entry name" value="Bifunctional pyrazinamidase/nicotinamidase"/>
    <property type="match status" value="1"/>
</dbReference>
<evidence type="ECO:0000256" key="3">
    <source>
        <dbReference type="ARBA" id="ARBA00022723"/>
    </source>
</evidence>
<evidence type="ECO:0000256" key="1">
    <source>
        <dbReference type="ARBA" id="ARBA00006336"/>
    </source>
</evidence>
<dbReference type="RefSeq" id="WP_188899872.1">
    <property type="nucleotide sequence ID" value="NZ_BMKS01000005.1"/>
</dbReference>
<evidence type="ECO:0000256" key="7">
    <source>
        <dbReference type="ARBA" id="ARBA00043224"/>
    </source>
</evidence>
<evidence type="ECO:0000259" key="9">
    <source>
        <dbReference type="Pfam" id="PF00857"/>
    </source>
</evidence>
<keyword evidence="11" id="KW-1185">Reference proteome</keyword>
<dbReference type="GO" id="GO:0046872">
    <property type="term" value="F:metal ion binding"/>
    <property type="evidence" value="ECO:0007669"/>
    <property type="project" value="UniProtKB-KW"/>
</dbReference>
<evidence type="ECO:0000256" key="4">
    <source>
        <dbReference type="ARBA" id="ARBA00022801"/>
    </source>
</evidence>
<keyword evidence="3" id="KW-0479">Metal-binding</keyword>
<dbReference type="Gene3D" id="3.40.50.850">
    <property type="entry name" value="Isochorismatase-like"/>
    <property type="match status" value="1"/>
</dbReference>
<dbReference type="GO" id="GO:0019363">
    <property type="term" value="P:pyridine nucleotide biosynthetic process"/>
    <property type="evidence" value="ECO:0007669"/>
    <property type="project" value="UniProtKB-KW"/>
</dbReference>
<organism evidence="10 11">
    <name type="scientific">Caldovatus sediminis</name>
    <dbReference type="NCBI Taxonomy" id="2041189"/>
    <lineage>
        <taxon>Bacteria</taxon>
        <taxon>Pseudomonadati</taxon>
        <taxon>Pseudomonadota</taxon>
        <taxon>Alphaproteobacteria</taxon>
        <taxon>Acetobacterales</taxon>
        <taxon>Roseomonadaceae</taxon>
        <taxon>Caldovatus</taxon>
    </lineage>
</organism>
<dbReference type="NCBIfam" id="NF008623">
    <property type="entry name" value="PRK11609.1"/>
    <property type="match status" value="1"/>
</dbReference>
<keyword evidence="4" id="KW-0378">Hydrolase</keyword>
<protein>
    <recommendedName>
        <fullName evidence="8">Nicotinamidase</fullName>
        <ecNumber evidence="6">3.5.1.19</ecNumber>
    </recommendedName>
    <alternativeName>
        <fullName evidence="7">Nicotinamide deamidase</fullName>
    </alternativeName>
</protein>
<evidence type="ECO:0000256" key="6">
    <source>
        <dbReference type="ARBA" id="ARBA00039017"/>
    </source>
</evidence>
<evidence type="ECO:0000313" key="10">
    <source>
        <dbReference type="EMBL" id="GGG31949.1"/>
    </source>
</evidence>
<evidence type="ECO:0000256" key="2">
    <source>
        <dbReference type="ARBA" id="ARBA00022642"/>
    </source>
</evidence>
<sequence>MPEIPASTALIVVDVQKDFCPGGALAVPEGHAVVPVINALARRFATVVLTQDWHPADHRSFASQHAGRAPFETVEMPYGPQVLWPDHCVMATPGAALHPDLDIPHAAMIQRKGMHREVDSYSALLEADRRTRTGLDGWLSARGVRAVVVCGLATDFCVAWTALDARRFGFEASVVEEASRAIDTGGSLARAWAEMAAAGVRRIARAEEV</sequence>
<comment type="pathway">
    <text evidence="5">Cofactor biosynthesis; nicotinate biosynthesis; nicotinate from nicotinamide: step 1/1.</text>
</comment>